<feature type="chain" id="PRO_5032440621" evidence="2">
    <location>
        <begin position="21"/>
        <end position="498"/>
    </location>
</feature>
<feature type="signal peptide" evidence="2">
    <location>
        <begin position="1"/>
        <end position="20"/>
    </location>
</feature>
<accession>A0A841I3W0</accession>
<protein>
    <submittedName>
        <fullName evidence="4">Uncharacterized lipoprotein YddW (UPF0748 family)</fullName>
    </submittedName>
</protein>
<organism evidence="4 5">
    <name type="scientific">Deinobacterium chartae</name>
    <dbReference type="NCBI Taxonomy" id="521158"/>
    <lineage>
        <taxon>Bacteria</taxon>
        <taxon>Thermotogati</taxon>
        <taxon>Deinococcota</taxon>
        <taxon>Deinococci</taxon>
        <taxon>Deinococcales</taxon>
        <taxon>Deinococcaceae</taxon>
        <taxon>Deinobacterium</taxon>
    </lineage>
</organism>
<keyword evidence="1 2" id="KW-0732">Signal</keyword>
<evidence type="ECO:0000256" key="2">
    <source>
        <dbReference type="SAM" id="SignalP"/>
    </source>
</evidence>
<keyword evidence="5" id="KW-1185">Reference proteome</keyword>
<evidence type="ECO:0000313" key="4">
    <source>
        <dbReference type="EMBL" id="MBB6098999.1"/>
    </source>
</evidence>
<dbReference type="Pfam" id="PF02638">
    <property type="entry name" value="GHL10"/>
    <property type="match status" value="1"/>
</dbReference>
<keyword evidence="4" id="KW-0449">Lipoprotein</keyword>
<dbReference type="AlphaFoldDB" id="A0A841I3W0"/>
<dbReference type="EMBL" id="JACHHG010000008">
    <property type="protein sequence ID" value="MBB6098999.1"/>
    <property type="molecule type" value="Genomic_DNA"/>
</dbReference>
<dbReference type="PANTHER" id="PTHR43405">
    <property type="entry name" value="GLYCOSYL HYDROLASE DIGH"/>
    <property type="match status" value="1"/>
</dbReference>
<feature type="domain" description="Glycosyl hydrolase-like 10" evidence="3">
    <location>
        <begin position="34"/>
        <end position="328"/>
    </location>
</feature>
<dbReference type="InterPro" id="IPR052177">
    <property type="entry name" value="Divisome_Glycosyl_Hydrolase"/>
</dbReference>
<dbReference type="InterPro" id="IPR003790">
    <property type="entry name" value="GHL10"/>
</dbReference>
<reference evidence="4 5" key="1">
    <citation type="submission" date="2020-08" db="EMBL/GenBank/DDBJ databases">
        <title>Genomic Encyclopedia of Type Strains, Phase IV (KMG-IV): sequencing the most valuable type-strain genomes for metagenomic binning, comparative biology and taxonomic classification.</title>
        <authorList>
            <person name="Goeker M."/>
        </authorList>
    </citation>
    <scope>NUCLEOTIDE SEQUENCE [LARGE SCALE GENOMIC DNA]</scope>
    <source>
        <strain evidence="4 5">DSM 21458</strain>
    </source>
</reference>
<dbReference type="RefSeq" id="WP_183987741.1">
    <property type="nucleotide sequence ID" value="NZ_JACHHG010000008.1"/>
</dbReference>
<gene>
    <name evidence="4" type="ORF">HNR42_002434</name>
</gene>
<evidence type="ECO:0000256" key="1">
    <source>
        <dbReference type="ARBA" id="ARBA00022729"/>
    </source>
</evidence>
<dbReference type="SUPFAM" id="SSF51445">
    <property type="entry name" value="(Trans)glycosidases"/>
    <property type="match status" value="1"/>
</dbReference>
<comment type="caution">
    <text evidence="4">The sequence shown here is derived from an EMBL/GenBank/DDBJ whole genome shotgun (WGS) entry which is preliminary data.</text>
</comment>
<evidence type="ECO:0000259" key="3">
    <source>
        <dbReference type="Pfam" id="PF02638"/>
    </source>
</evidence>
<proteinExistence type="predicted"/>
<dbReference type="Proteomes" id="UP000569951">
    <property type="component" value="Unassembled WGS sequence"/>
</dbReference>
<name>A0A841I3W0_9DEIO</name>
<sequence length="498" mass="54917">MLKRAALLLSALLCSSLAQAPTPAPAPAAPAPQLRGLWVDAFSSGIKTPAEIDRLVAHASRLGINVLFAQVGRRMDCYCNRASVPRTEDPAVPAGFDPLEDLIRKAHAQGIQVHAWMITTAAHNFQLPAPKNPRHVLNEHGLDQYGSDNWLTAHYDGTFRAGNDYVLDPGHPDAARYIAEMYASVVRNYDVDGIMLDRVRYPDDGGSGASSWGYNERALQRYRQETGTRGTPTPDDPAWLQWRREQVTALVRRIYLEVKSARPDVWVSASTITYGAGPANEAAFRNTRTYREVLQDWPTWNRRGYLDLNVMMNYKRQSVTLQARWFDQWNSFAAQNRGRAKMASGSALYLNTLEGSAAQLRAVAASKLDGWAGYAYRSLIPGSGTELLSVDALRTALRVLPPRSAWGKPEPVRALRGELRWNNQQAAPGIQVELWRGSHLLERSQTDGLGSYGFVLPASSQGGPLELRAGGTRVTLAEPPRGVTRIPTVQLGTPTGQR</sequence>
<evidence type="ECO:0000313" key="5">
    <source>
        <dbReference type="Proteomes" id="UP000569951"/>
    </source>
</evidence>
<dbReference type="InterPro" id="IPR017853">
    <property type="entry name" value="GH"/>
</dbReference>
<dbReference type="Gene3D" id="3.20.20.80">
    <property type="entry name" value="Glycosidases"/>
    <property type="match status" value="1"/>
</dbReference>
<dbReference type="PANTHER" id="PTHR43405:SF1">
    <property type="entry name" value="GLYCOSYL HYDROLASE DIGH"/>
    <property type="match status" value="1"/>
</dbReference>